<sequence>MVRGCMVASNRVQTVMLRWLTPLQTITFTHCHGKLHKTVCALGFLEGPTGSILPGLSSVQMLKNKPIKLAATQSQLDRAFPGEVALASFPEVYELTVLVCGSISRGAMVKFSGARRRAQSFRTYAVRFQRDDDLLFSQNSSKVLNVSLRKTDALTHH</sequence>
<dbReference type="InParanoid" id="A0A1Y2DQ16"/>
<dbReference type="Proteomes" id="UP000193689">
    <property type="component" value="Unassembled WGS sequence"/>
</dbReference>
<keyword evidence="2" id="KW-1185">Reference proteome</keyword>
<gene>
    <name evidence="1" type="ORF">BCR38DRAFT_30741</name>
</gene>
<dbReference type="RefSeq" id="XP_040713346.1">
    <property type="nucleotide sequence ID" value="XM_040854627.1"/>
</dbReference>
<name>A0A1Y2DQ16_9PEZI</name>
<evidence type="ECO:0000313" key="2">
    <source>
        <dbReference type="Proteomes" id="UP000193689"/>
    </source>
</evidence>
<dbReference type="AlphaFoldDB" id="A0A1Y2DQ16"/>
<accession>A0A1Y2DQ16</accession>
<reference evidence="1 2" key="1">
    <citation type="submission" date="2016-07" db="EMBL/GenBank/DDBJ databases">
        <title>Pervasive Adenine N6-methylation of Active Genes in Fungi.</title>
        <authorList>
            <consortium name="DOE Joint Genome Institute"/>
            <person name="Mondo S.J."/>
            <person name="Dannebaum R.O."/>
            <person name="Kuo R.C."/>
            <person name="Labutti K."/>
            <person name="Haridas S."/>
            <person name="Kuo A."/>
            <person name="Salamov A."/>
            <person name="Ahrendt S.R."/>
            <person name="Lipzen A."/>
            <person name="Sullivan W."/>
            <person name="Andreopoulos W.B."/>
            <person name="Clum A."/>
            <person name="Lindquist E."/>
            <person name="Daum C."/>
            <person name="Ramamoorthy G.K."/>
            <person name="Gryganskyi A."/>
            <person name="Culley D."/>
            <person name="Magnuson J.K."/>
            <person name="James T.Y."/>
            <person name="O'Malley M.A."/>
            <person name="Stajich J.E."/>
            <person name="Spatafora J.W."/>
            <person name="Visel A."/>
            <person name="Grigoriev I.V."/>
        </authorList>
    </citation>
    <scope>NUCLEOTIDE SEQUENCE [LARGE SCALE GENOMIC DNA]</scope>
    <source>
        <strain evidence="1 2">CBS 129021</strain>
    </source>
</reference>
<evidence type="ECO:0000313" key="1">
    <source>
        <dbReference type="EMBL" id="ORY61269.1"/>
    </source>
</evidence>
<comment type="caution">
    <text evidence="1">The sequence shown here is derived from an EMBL/GenBank/DDBJ whole genome shotgun (WGS) entry which is preliminary data.</text>
</comment>
<organism evidence="1 2">
    <name type="scientific">Pseudomassariella vexata</name>
    <dbReference type="NCBI Taxonomy" id="1141098"/>
    <lineage>
        <taxon>Eukaryota</taxon>
        <taxon>Fungi</taxon>
        <taxon>Dikarya</taxon>
        <taxon>Ascomycota</taxon>
        <taxon>Pezizomycotina</taxon>
        <taxon>Sordariomycetes</taxon>
        <taxon>Xylariomycetidae</taxon>
        <taxon>Amphisphaeriales</taxon>
        <taxon>Pseudomassariaceae</taxon>
        <taxon>Pseudomassariella</taxon>
    </lineage>
</organism>
<dbReference type="EMBL" id="MCFJ01000010">
    <property type="protein sequence ID" value="ORY61269.1"/>
    <property type="molecule type" value="Genomic_DNA"/>
</dbReference>
<protein>
    <submittedName>
        <fullName evidence="1">Uncharacterized protein</fullName>
    </submittedName>
</protein>
<proteinExistence type="predicted"/>
<dbReference type="GeneID" id="63770839"/>